<evidence type="ECO:0008006" key="3">
    <source>
        <dbReference type="Google" id="ProtNLM"/>
    </source>
</evidence>
<accession>A0ABQ0VEH0</accession>
<name>A0ABQ0VEH0_ENTMU</name>
<gene>
    <name evidence="1" type="ORF">EMU01_19500</name>
</gene>
<sequence>MNLTRQEKCSYRKRMMQILRGRPIDELTSEELHEIQAIRKLIDSDTMDESHPLPKLDFDSFTYEDYRNLREAGYTVKAIREALEVGSTVWARWRKANEVKERELCHMS</sequence>
<dbReference type="EMBL" id="BJWA01000013">
    <property type="protein sequence ID" value="GEL80806.1"/>
    <property type="molecule type" value="Genomic_DNA"/>
</dbReference>
<proteinExistence type="predicted"/>
<protein>
    <recommendedName>
        <fullName evidence="3">Transcriptional regulator</fullName>
    </recommendedName>
</protein>
<dbReference type="RefSeq" id="WP_071866962.1">
    <property type="nucleotide sequence ID" value="NZ_BJWA01000013.1"/>
</dbReference>
<evidence type="ECO:0000313" key="2">
    <source>
        <dbReference type="Proteomes" id="UP000321175"/>
    </source>
</evidence>
<evidence type="ECO:0000313" key="1">
    <source>
        <dbReference type="EMBL" id="GEL80806.1"/>
    </source>
</evidence>
<dbReference type="GeneID" id="60998632"/>
<comment type="caution">
    <text evidence="1">The sequence shown here is derived from an EMBL/GenBank/DDBJ whole genome shotgun (WGS) entry which is preliminary data.</text>
</comment>
<organism evidence="1 2">
    <name type="scientific">Enterococcus mundtii</name>
    <dbReference type="NCBI Taxonomy" id="53346"/>
    <lineage>
        <taxon>Bacteria</taxon>
        <taxon>Bacillati</taxon>
        <taxon>Bacillota</taxon>
        <taxon>Bacilli</taxon>
        <taxon>Lactobacillales</taxon>
        <taxon>Enterococcaceae</taxon>
        <taxon>Enterococcus</taxon>
    </lineage>
</organism>
<dbReference type="Proteomes" id="UP000321175">
    <property type="component" value="Unassembled WGS sequence"/>
</dbReference>
<reference evidence="1 2" key="1">
    <citation type="submission" date="2019-07" db="EMBL/GenBank/DDBJ databases">
        <title>Whole genome shotgun sequence of Enterococcus mundtii NBRC 100490.</title>
        <authorList>
            <person name="Hosoyama A."/>
            <person name="Uohara A."/>
            <person name="Ohji S."/>
            <person name="Ichikawa N."/>
        </authorList>
    </citation>
    <scope>NUCLEOTIDE SEQUENCE [LARGE SCALE GENOMIC DNA]</scope>
    <source>
        <strain evidence="1 2">NBRC 100490</strain>
    </source>
</reference>
<keyword evidence="2" id="KW-1185">Reference proteome</keyword>